<evidence type="ECO:0000256" key="2">
    <source>
        <dbReference type="ARBA" id="ARBA00008072"/>
    </source>
</evidence>
<evidence type="ECO:0000313" key="9">
    <source>
        <dbReference type="Proteomes" id="UP000318626"/>
    </source>
</evidence>
<dbReference type="EC" id="1.1.1.1" evidence="3"/>
<evidence type="ECO:0000256" key="6">
    <source>
        <dbReference type="ARBA" id="ARBA00023002"/>
    </source>
</evidence>
<accession>A0A518C5Y4</accession>
<gene>
    <name evidence="8" type="primary">adh_1</name>
    <name evidence="8" type="ORF">Pan97_16340</name>
</gene>
<dbReference type="InterPro" id="IPR036291">
    <property type="entry name" value="NAD(P)-bd_dom_sf"/>
</dbReference>
<dbReference type="PANTHER" id="PTHR42940">
    <property type="entry name" value="ALCOHOL DEHYDROGENASE 1-RELATED"/>
    <property type="match status" value="1"/>
</dbReference>
<dbReference type="GO" id="GO:0005737">
    <property type="term" value="C:cytoplasm"/>
    <property type="evidence" value="ECO:0007669"/>
    <property type="project" value="TreeGrafter"/>
</dbReference>
<protein>
    <recommendedName>
        <fullName evidence="3">alcohol dehydrogenase</fullName>
        <ecNumber evidence="3">1.1.1.1</ecNumber>
    </recommendedName>
</protein>
<dbReference type="OrthoDB" id="9806940at2"/>
<comment type="similarity">
    <text evidence="2">Belongs to the zinc-containing alcohol dehydrogenase family.</text>
</comment>
<evidence type="ECO:0000313" key="8">
    <source>
        <dbReference type="EMBL" id="QDU74622.1"/>
    </source>
</evidence>
<evidence type="ECO:0000259" key="7">
    <source>
        <dbReference type="SMART" id="SM00829"/>
    </source>
</evidence>
<dbReference type="GO" id="GO:0004022">
    <property type="term" value="F:alcohol dehydrogenase (NAD+) activity"/>
    <property type="evidence" value="ECO:0007669"/>
    <property type="project" value="UniProtKB-EC"/>
</dbReference>
<evidence type="ECO:0000256" key="4">
    <source>
        <dbReference type="ARBA" id="ARBA00022723"/>
    </source>
</evidence>
<keyword evidence="5" id="KW-0862">Zinc</keyword>
<dbReference type="SMART" id="SM00829">
    <property type="entry name" value="PKS_ER"/>
    <property type="match status" value="1"/>
</dbReference>
<dbReference type="Gene3D" id="3.40.50.720">
    <property type="entry name" value="NAD(P)-binding Rossmann-like Domain"/>
    <property type="match status" value="1"/>
</dbReference>
<evidence type="ECO:0000256" key="1">
    <source>
        <dbReference type="ARBA" id="ARBA00001947"/>
    </source>
</evidence>
<sequence>MKAMLMRGTVSLDETDAPLELADIPEPTPGPGDVLLRVMTCGVCHTELDEIEGRAPPSRLPIILGHEVVGRVVELGRGVTQHQEGDRVGVGWIHHSIGGTDENLSPDFRATGRDANGGYAEYMTVPADYAYPIPSTFSNEHAAPLLCAGAIGYRALKLTNLVDGQRLGLTGFGGSAHLVIQLARHMFPNSDVYVFARDAEAWAFARQLGAAWSGDTSERAPQPLHAIIDTTPAWKPVVEAMKNLTPGGRLVINAIRKEDADKAYLQHLNYHEDLWMEREIKSVANITHHDIRDFLPVAAAIPIQPTIETYRLEEANRALVELKCGQIRGAKVLAIGG</sequence>
<keyword evidence="6 8" id="KW-0560">Oxidoreductase</keyword>
<evidence type="ECO:0000256" key="5">
    <source>
        <dbReference type="ARBA" id="ARBA00022833"/>
    </source>
</evidence>
<keyword evidence="9" id="KW-1185">Reference proteome</keyword>
<dbReference type="SUPFAM" id="SSF50129">
    <property type="entry name" value="GroES-like"/>
    <property type="match status" value="1"/>
</dbReference>
<dbReference type="EMBL" id="CP036289">
    <property type="protein sequence ID" value="QDU74622.1"/>
    <property type="molecule type" value="Genomic_DNA"/>
</dbReference>
<dbReference type="PANTHER" id="PTHR42940:SF8">
    <property type="entry name" value="VACUOLAR PROTEIN SORTING-ASSOCIATED PROTEIN 11"/>
    <property type="match status" value="1"/>
</dbReference>
<dbReference type="InterPro" id="IPR014187">
    <property type="entry name" value="ADH_Zn_typ-2"/>
</dbReference>
<dbReference type="KEGG" id="bvo:Pan97_16340"/>
<dbReference type="GO" id="GO:0008270">
    <property type="term" value="F:zinc ion binding"/>
    <property type="evidence" value="ECO:0007669"/>
    <property type="project" value="InterPro"/>
</dbReference>
<dbReference type="SUPFAM" id="SSF51735">
    <property type="entry name" value="NAD(P)-binding Rossmann-fold domains"/>
    <property type="match status" value="1"/>
</dbReference>
<dbReference type="InterPro" id="IPR002328">
    <property type="entry name" value="ADH_Zn_CS"/>
</dbReference>
<dbReference type="Gene3D" id="3.90.180.10">
    <property type="entry name" value="Medium-chain alcohol dehydrogenases, catalytic domain"/>
    <property type="match status" value="1"/>
</dbReference>
<dbReference type="CDD" id="cd08298">
    <property type="entry name" value="CAD2"/>
    <property type="match status" value="1"/>
</dbReference>
<dbReference type="InterPro" id="IPR020843">
    <property type="entry name" value="ER"/>
</dbReference>
<dbReference type="Pfam" id="PF08240">
    <property type="entry name" value="ADH_N"/>
    <property type="match status" value="1"/>
</dbReference>
<dbReference type="InterPro" id="IPR013154">
    <property type="entry name" value="ADH-like_N"/>
</dbReference>
<proteinExistence type="inferred from homology"/>
<dbReference type="Proteomes" id="UP000318626">
    <property type="component" value="Chromosome"/>
</dbReference>
<dbReference type="InterPro" id="IPR011032">
    <property type="entry name" value="GroES-like_sf"/>
</dbReference>
<feature type="domain" description="Enoyl reductase (ER)" evidence="7">
    <location>
        <begin position="14"/>
        <end position="333"/>
    </location>
</feature>
<reference evidence="9" key="1">
    <citation type="submission" date="2019-02" db="EMBL/GenBank/DDBJ databases">
        <title>Deep-cultivation of Planctomycetes and their phenomic and genomic characterization uncovers novel biology.</title>
        <authorList>
            <person name="Wiegand S."/>
            <person name="Jogler M."/>
            <person name="Boedeker C."/>
            <person name="Pinto D."/>
            <person name="Vollmers J."/>
            <person name="Rivas-Marin E."/>
            <person name="Kohn T."/>
            <person name="Peeters S.H."/>
            <person name="Heuer A."/>
            <person name="Rast P."/>
            <person name="Oberbeckmann S."/>
            <person name="Bunk B."/>
            <person name="Jeske O."/>
            <person name="Meyerdierks A."/>
            <person name="Storesund J.E."/>
            <person name="Kallscheuer N."/>
            <person name="Luecker S."/>
            <person name="Lage O.M."/>
            <person name="Pohl T."/>
            <person name="Merkel B.J."/>
            <person name="Hornburger P."/>
            <person name="Mueller R.-W."/>
            <person name="Bruemmer F."/>
            <person name="Labrenz M."/>
            <person name="Spormann A.M."/>
            <person name="Op den Camp H."/>
            <person name="Overmann J."/>
            <person name="Amann R."/>
            <person name="Jetten M.S.M."/>
            <person name="Mascher T."/>
            <person name="Medema M.H."/>
            <person name="Devos D.P."/>
            <person name="Kaster A.-K."/>
            <person name="Ovreas L."/>
            <person name="Rohde M."/>
            <person name="Galperin M.Y."/>
            <person name="Jogler C."/>
        </authorList>
    </citation>
    <scope>NUCLEOTIDE SEQUENCE [LARGE SCALE GENOMIC DNA]</scope>
    <source>
        <strain evidence="9">Pan97</strain>
    </source>
</reference>
<keyword evidence="4" id="KW-0479">Metal-binding</keyword>
<dbReference type="AlphaFoldDB" id="A0A518C5Y4"/>
<comment type="cofactor">
    <cofactor evidence="1">
        <name>Zn(2+)</name>
        <dbReference type="ChEBI" id="CHEBI:29105"/>
    </cofactor>
</comment>
<name>A0A518C5Y4_9BACT</name>
<dbReference type="RefSeq" id="WP_144971567.1">
    <property type="nucleotide sequence ID" value="NZ_CP036289.1"/>
</dbReference>
<organism evidence="8 9">
    <name type="scientific">Bremerella volcania</name>
    <dbReference type="NCBI Taxonomy" id="2527984"/>
    <lineage>
        <taxon>Bacteria</taxon>
        <taxon>Pseudomonadati</taxon>
        <taxon>Planctomycetota</taxon>
        <taxon>Planctomycetia</taxon>
        <taxon>Pirellulales</taxon>
        <taxon>Pirellulaceae</taxon>
        <taxon>Bremerella</taxon>
    </lineage>
</organism>
<dbReference type="PROSITE" id="PS00059">
    <property type="entry name" value="ADH_ZINC"/>
    <property type="match status" value="1"/>
</dbReference>
<evidence type="ECO:0000256" key="3">
    <source>
        <dbReference type="ARBA" id="ARBA00013190"/>
    </source>
</evidence>